<evidence type="ECO:0000256" key="1">
    <source>
        <dbReference type="SAM" id="MobiDB-lite"/>
    </source>
</evidence>
<protein>
    <submittedName>
        <fullName evidence="2">Uncharacterized protein</fullName>
    </submittedName>
</protein>
<proteinExistence type="predicted"/>
<dbReference type="AlphaFoldDB" id="A0A8J5NPR6"/>
<sequence length="978" mass="106718">MDMKSGDGDLYGSHDETTLPPKVNASVGALTSSSQHSLRRAFELVNDLLKDKTNPNIIETLSRLFGDKSALIAAVQRLPEALVNAGFGRFEILGSAVLQLPKGEGKVDWVETDMAGLAFQLKSIVVKVDECHSPQVRLTVASEAILKNTGLRLNMAWKSSENETIISFSSTTISIKDLVTSLVSKDFDPETILKGNIPLITKSSTDDPVPSMGNITCPVHEVGFSLTQPFDLIDEYDLTDIWLRTESSDWKEFLPIPDESKAVKNEVLLKVLNPLHPKASRIATSVKLAIPVPSNPQKVITAQFDAIPLTRVGDYDYQFRITSASDRVTIPDIVDAIGLTVRVQEAGLSVERVKGKWEFREWDFDLHIPVFDIISGSLSLVDTLVKVENFGKNEIQVKGEATFRSEKLQREVKVSLGLPTENGLGHIVISSPNSLTLADIFTIFDLGDLPDVPFLSRNTGIKLSYCDAKFEKPKEGSITMLSSTAKLRVQELVVEPFKMQDIELSLSWQRGGDNNAKSATSFELSALLLNIKSVIMVKYDGGKKKMTASITPITGLPMTVVDVLSFLIRGVDSPLHSALGSREVKIVETSLDLSTGSPSSFKLEMKDDACLQLPSATDTKPFTVGSIKVEYSKETSKLEVLAALMVGGIKTSISLVTSTNSTFEERSVDFGISLEKGPKELGLLALLAAVEINNVEIPRPEGCPGFTVGTARIKGKFFDKDQRGLKFAQLNVHTEVARVLMSDWDMSLDYIHLDVDYNKSLADKAFSASVSGKLTITDSAEMTINYIDAKGFLELQASLSSVKKEKVKVKSILEWLAIDSIEDSLPSFIAEATIDVKTSNLGMSLSRHKGEGSSNITVSLSFTVGSVTVQLARTRTRTNGANNEDKLPWKTVLRLAVNTLPRPPPLPLIGQIEQPLSTQIYWTNSDITITEVEKLNSLATFSQQKLLLSSRAEDNSAFGQGLSFLLLGLSAAELAAGR</sequence>
<evidence type="ECO:0000313" key="3">
    <source>
        <dbReference type="Proteomes" id="UP000694050"/>
    </source>
</evidence>
<organism evidence="2 3">
    <name type="scientific">Fusarium oxysporum f. sp. rapae</name>
    <dbReference type="NCBI Taxonomy" id="485398"/>
    <lineage>
        <taxon>Eukaryota</taxon>
        <taxon>Fungi</taxon>
        <taxon>Dikarya</taxon>
        <taxon>Ascomycota</taxon>
        <taxon>Pezizomycotina</taxon>
        <taxon>Sordariomycetes</taxon>
        <taxon>Hypocreomycetidae</taxon>
        <taxon>Hypocreales</taxon>
        <taxon>Nectriaceae</taxon>
        <taxon>Fusarium</taxon>
        <taxon>Fusarium oxysporum species complex</taxon>
    </lineage>
</organism>
<reference evidence="2" key="1">
    <citation type="submission" date="2021-04" db="EMBL/GenBank/DDBJ databases">
        <title>First draft genome resource for Brassicaceae pathogens Fusarium oxysporum f. sp. raphani and Fusarium oxysporum f. sp. rapae.</title>
        <authorList>
            <person name="Asai S."/>
        </authorList>
    </citation>
    <scope>NUCLEOTIDE SEQUENCE</scope>
    <source>
        <strain evidence="2">Tf1208</strain>
    </source>
</reference>
<name>A0A8J5NPR6_FUSOX</name>
<dbReference type="Proteomes" id="UP000694050">
    <property type="component" value="Unassembled WGS sequence"/>
</dbReference>
<feature type="compositionally biased region" description="Basic and acidic residues" evidence="1">
    <location>
        <begin position="1"/>
        <end position="17"/>
    </location>
</feature>
<dbReference type="EMBL" id="JAELUQ010000008">
    <property type="protein sequence ID" value="KAG7409646.1"/>
    <property type="molecule type" value="Genomic_DNA"/>
</dbReference>
<accession>A0A8J5NPR6</accession>
<feature type="region of interest" description="Disordered" evidence="1">
    <location>
        <begin position="1"/>
        <end position="24"/>
    </location>
</feature>
<evidence type="ECO:0000313" key="2">
    <source>
        <dbReference type="EMBL" id="KAG7409646.1"/>
    </source>
</evidence>
<comment type="caution">
    <text evidence="2">The sequence shown here is derived from an EMBL/GenBank/DDBJ whole genome shotgun (WGS) entry which is preliminary data.</text>
</comment>
<gene>
    <name evidence="2" type="ORF">Forpe1208_v011736</name>
</gene>